<comment type="caution">
    <text evidence="3">The sequence shown here is derived from an EMBL/GenBank/DDBJ whole genome shotgun (WGS) entry which is preliminary data.</text>
</comment>
<evidence type="ECO:0000256" key="2">
    <source>
        <dbReference type="SAM" id="SignalP"/>
    </source>
</evidence>
<accession>A0A2T4JY41</accession>
<feature type="region of interest" description="Disordered" evidence="1">
    <location>
        <begin position="81"/>
        <end position="103"/>
    </location>
</feature>
<name>A0A2T4JY41_9RHOB</name>
<dbReference type="EMBL" id="PZKG01000014">
    <property type="protein sequence ID" value="PTE22824.1"/>
    <property type="molecule type" value="Genomic_DNA"/>
</dbReference>
<feature type="signal peptide" evidence="2">
    <location>
        <begin position="1"/>
        <end position="23"/>
    </location>
</feature>
<dbReference type="OrthoDB" id="7645019at2"/>
<dbReference type="PROSITE" id="PS51318">
    <property type="entry name" value="TAT"/>
    <property type="match status" value="1"/>
</dbReference>
<feature type="compositionally biased region" description="Basic and acidic residues" evidence="1">
    <location>
        <begin position="81"/>
        <end position="100"/>
    </location>
</feature>
<reference evidence="3 4" key="1">
    <citation type="submission" date="2018-03" db="EMBL/GenBank/DDBJ databases">
        <title>Cereibacter changlensis.</title>
        <authorList>
            <person name="Meyer T.E."/>
            <person name="Miller S."/>
            <person name="Lodha T."/>
            <person name="Gandham S."/>
            <person name="Chintalapati S."/>
            <person name="Chintalapati V.R."/>
        </authorList>
    </citation>
    <scope>NUCLEOTIDE SEQUENCE [LARGE SCALE GENOMIC DNA]</scope>
    <source>
        <strain evidence="3 4">JA139</strain>
    </source>
</reference>
<dbReference type="AlphaFoldDB" id="A0A2T4JY41"/>
<protein>
    <submittedName>
        <fullName evidence="3">Uncharacterized protein</fullName>
    </submittedName>
</protein>
<gene>
    <name evidence="3" type="ORF">C5F48_05035</name>
</gene>
<evidence type="ECO:0000313" key="3">
    <source>
        <dbReference type="EMBL" id="PTE22824.1"/>
    </source>
</evidence>
<proteinExistence type="predicted"/>
<sequence length="185" mass="21322">MTLPMTPLKRLAMTLAAAATALAAMTAAAVPARADTEDVAKALAAVAAVAIIANQVQKNRADKDDRKEQLVDNRWNNDRWDNRWNDDRRDNRRPPRHETRSPLVPPVCAFQLDDNRRGGPVLYPERCLRDQGFRYKLPRSCVREVRNRGRMERFYPARCLAEAGFRLRPGREDHRRGDDRWRYGS</sequence>
<organism evidence="3 4">
    <name type="scientific">Cereibacter changlensis JA139</name>
    <dbReference type="NCBI Taxonomy" id="1188249"/>
    <lineage>
        <taxon>Bacteria</taxon>
        <taxon>Pseudomonadati</taxon>
        <taxon>Pseudomonadota</taxon>
        <taxon>Alphaproteobacteria</taxon>
        <taxon>Rhodobacterales</taxon>
        <taxon>Paracoccaceae</taxon>
        <taxon>Cereibacter</taxon>
    </lineage>
</organism>
<keyword evidence="2" id="KW-0732">Signal</keyword>
<feature type="chain" id="PRO_5015767175" evidence="2">
    <location>
        <begin position="24"/>
        <end position="185"/>
    </location>
</feature>
<dbReference type="RefSeq" id="WP_107662820.1">
    <property type="nucleotide sequence ID" value="NZ_PZKG01000014.1"/>
</dbReference>
<keyword evidence="4" id="KW-1185">Reference proteome</keyword>
<evidence type="ECO:0000256" key="1">
    <source>
        <dbReference type="SAM" id="MobiDB-lite"/>
    </source>
</evidence>
<dbReference type="InterPro" id="IPR006311">
    <property type="entry name" value="TAT_signal"/>
</dbReference>
<dbReference type="Proteomes" id="UP000241010">
    <property type="component" value="Unassembled WGS sequence"/>
</dbReference>
<evidence type="ECO:0000313" key="4">
    <source>
        <dbReference type="Proteomes" id="UP000241010"/>
    </source>
</evidence>